<keyword evidence="2" id="KW-1185">Reference proteome</keyword>
<dbReference type="Proteomes" id="UP000248817">
    <property type="component" value="Unassembled WGS sequence"/>
</dbReference>
<proteinExistence type="predicted"/>
<dbReference type="EMBL" id="KZ825569">
    <property type="protein sequence ID" value="PYI27460.1"/>
    <property type="molecule type" value="Genomic_DNA"/>
</dbReference>
<evidence type="ECO:0000313" key="2">
    <source>
        <dbReference type="Proteomes" id="UP000248817"/>
    </source>
</evidence>
<name>A0A2V5IG11_9EURO</name>
<sequence length="149" mass="16513">MDACLCMTIDHPALTCMLLASIRKTGSRAPCKCRKYHMSAPYLISCVSSQIAHLMKRQKPLSHSCLSHTSGERLSQPCCNRDPHATHRTMGLCRSHHAAAQDHNAPVMWDWHLVGGASLLLHCICMDDPVLHASNAFCRHDDSEMAHAC</sequence>
<gene>
    <name evidence="1" type="ORF">BP00DRAFT_20179</name>
</gene>
<protein>
    <submittedName>
        <fullName evidence="1">Uncharacterized protein</fullName>
    </submittedName>
</protein>
<reference evidence="1 2" key="1">
    <citation type="submission" date="2018-02" db="EMBL/GenBank/DDBJ databases">
        <title>The genomes of Aspergillus section Nigri reveals drivers in fungal speciation.</title>
        <authorList>
            <consortium name="DOE Joint Genome Institute"/>
            <person name="Vesth T.C."/>
            <person name="Nybo J."/>
            <person name="Theobald S."/>
            <person name="Brandl J."/>
            <person name="Frisvad J.C."/>
            <person name="Nielsen K.F."/>
            <person name="Lyhne E.K."/>
            <person name="Kogle M.E."/>
            <person name="Kuo A."/>
            <person name="Riley R."/>
            <person name="Clum A."/>
            <person name="Nolan M."/>
            <person name="Lipzen A."/>
            <person name="Salamov A."/>
            <person name="Henrissat B."/>
            <person name="Wiebenga A."/>
            <person name="De vries R.P."/>
            <person name="Grigoriev I.V."/>
            <person name="Mortensen U.H."/>
            <person name="Andersen M.R."/>
            <person name="Baker S.E."/>
        </authorList>
    </citation>
    <scope>NUCLEOTIDE SEQUENCE [LARGE SCALE GENOMIC DNA]</scope>
    <source>
        <strain evidence="1 2">CBS 114.80</strain>
    </source>
</reference>
<accession>A0A2V5IG11</accession>
<evidence type="ECO:0000313" key="1">
    <source>
        <dbReference type="EMBL" id="PYI27460.1"/>
    </source>
</evidence>
<organism evidence="1 2">
    <name type="scientific">Aspergillus indologenus CBS 114.80</name>
    <dbReference type="NCBI Taxonomy" id="1450541"/>
    <lineage>
        <taxon>Eukaryota</taxon>
        <taxon>Fungi</taxon>
        <taxon>Dikarya</taxon>
        <taxon>Ascomycota</taxon>
        <taxon>Pezizomycotina</taxon>
        <taxon>Eurotiomycetes</taxon>
        <taxon>Eurotiomycetidae</taxon>
        <taxon>Eurotiales</taxon>
        <taxon>Aspergillaceae</taxon>
        <taxon>Aspergillus</taxon>
        <taxon>Aspergillus subgen. Circumdati</taxon>
    </lineage>
</organism>
<dbReference type="AlphaFoldDB" id="A0A2V5IG11"/>